<dbReference type="Proteomes" id="UP000053766">
    <property type="component" value="Unassembled WGS sequence"/>
</dbReference>
<reference evidence="4" key="2">
    <citation type="journal article" date="2016" name="Sci. Rep.">
        <title>Dictyocaulus viviparus genome, variome and transcriptome elucidate lungworm biology and support future intervention.</title>
        <authorList>
            <person name="McNulty S.N."/>
            <person name="Strube C."/>
            <person name="Rosa B.A."/>
            <person name="Martin J.C."/>
            <person name="Tyagi R."/>
            <person name="Choi Y.J."/>
            <person name="Wang Q."/>
            <person name="Hallsworth Pepin K."/>
            <person name="Zhang X."/>
            <person name="Ozersky P."/>
            <person name="Wilson R.K."/>
            <person name="Sternberg P.W."/>
            <person name="Gasser R.B."/>
            <person name="Mitreva M."/>
        </authorList>
    </citation>
    <scope>NUCLEOTIDE SEQUENCE [LARGE SCALE GENOMIC DNA]</scope>
    <source>
        <strain evidence="4">HannoverDv2000</strain>
    </source>
</reference>
<dbReference type="AlphaFoldDB" id="A0A0D8XJI1"/>
<dbReference type="OrthoDB" id="5835689at2759"/>
<evidence type="ECO:0008006" key="5">
    <source>
        <dbReference type="Google" id="ProtNLM"/>
    </source>
</evidence>
<keyword evidence="4" id="KW-1185">Reference proteome</keyword>
<gene>
    <name evidence="3" type="ORF">DICVIV_10073</name>
</gene>
<keyword evidence="2" id="KW-0732">Signal</keyword>
<feature type="compositionally biased region" description="Basic and acidic residues" evidence="1">
    <location>
        <begin position="322"/>
        <end position="339"/>
    </location>
</feature>
<accession>A0A0D8XJI1</accession>
<protein>
    <recommendedName>
        <fullName evidence="5">EGF-like domain-containing protein</fullName>
    </recommendedName>
</protein>
<feature type="signal peptide" evidence="2">
    <location>
        <begin position="1"/>
        <end position="20"/>
    </location>
</feature>
<evidence type="ECO:0000313" key="3">
    <source>
        <dbReference type="EMBL" id="KJH43912.1"/>
    </source>
</evidence>
<feature type="region of interest" description="Disordered" evidence="1">
    <location>
        <begin position="281"/>
        <end position="358"/>
    </location>
</feature>
<feature type="compositionally biased region" description="Basic and acidic residues" evidence="1">
    <location>
        <begin position="347"/>
        <end position="358"/>
    </location>
</feature>
<feature type="compositionally biased region" description="Basic and acidic residues" evidence="1">
    <location>
        <begin position="293"/>
        <end position="304"/>
    </location>
</feature>
<feature type="chain" id="PRO_5002335965" description="EGF-like domain-containing protein" evidence="2">
    <location>
        <begin position="21"/>
        <end position="358"/>
    </location>
</feature>
<evidence type="ECO:0000256" key="2">
    <source>
        <dbReference type="SAM" id="SignalP"/>
    </source>
</evidence>
<evidence type="ECO:0000313" key="4">
    <source>
        <dbReference type="Proteomes" id="UP000053766"/>
    </source>
</evidence>
<reference evidence="3 4" key="1">
    <citation type="submission" date="2013-11" db="EMBL/GenBank/DDBJ databases">
        <title>Draft genome of the bovine lungworm Dictyocaulus viviparus.</title>
        <authorList>
            <person name="Mitreva M."/>
        </authorList>
    </citation>
    <scope>NUCLEOTIDE SEQUENCE [LARGE SCALE GENOMIC DNA]</scope>
    <source>
        <strain evidence="3 4">HannoverDv2000</strain>
    </source>
</reference>
<name>A0A0D8XJI1_DICVI</name>
<proteinExistence type="predicted"/>
<dbReference type="EMBL" id="KN716516">
    <property type="protein sequence ID" value="KJH43912.1"/>
    <property type="molecule type" value="Genomic_DNA"/>
</dbReference>
<sequence length="358" mass="40717">MIRVILCFACLVFYIPPAVCYEEQLEMELLTFNQNEKIVSEKKQYIPLGHHASIKCDVLEKSAYLSEQELQTEWFLMYKNNNKWKSYVLNATDSNKKNRLTVIDNVAYLYGMSTLLDGSVVACLVYPNVSRSSAMKLVSRTILVAQNCASMNEFETPWMNKRNPCRYGSCRVRNDSGFELLECRCMEQYTGFFCDKLVDKATMYELLFYAPVATMTAVLLFVACCFDCVEGETKENKFNFEKHLPKSTISVDLKRCYPTMFITRKQYEEMVAALTSEAASAKDKMEGVPANPVEKKQAEAEKPQKSGKATKMTSTAVHTQKKQGEDKNVQKPTKIETKTPEAGGNEAMEKISINEKIL</sequence>
<organism evidence="3 4">
    <name type="scientific">Dictyocaulus viviparus</name>
    <name type="common">Bovine lungworm</name>
    <dbReference type="NCBI Taxonomy" id="29172"/>
    <lineage>
        <taxon>Eukaryota</taxon>
        <taxon>Metazoa</taxon>
        <taxon>Ecdysozoa</taxon>
        <taxon>Nematoda</taxon>
        <taxon>Chromadorea</taxon>
        <taxon>Rhabditida</taxon>
        <taxon>Rhabditina</taxon>
        <taxon>Rhabditomorpha</taxon>
        <taxon>Strongyloidea</taxon>
        <taxon>Metastrongylidae</taxon>
        <taxon>Dictyocaulus</taxon>
    </lineage>
</organism>
<evidence type="ECO:0000256" key="1">
    <source>
        <dbReference type="SAM" id="MobiDB-lite"/>
    </source>
</evidence>